<protein>
    <recommendedName>
        <fullName evidence="7">Endolytic murein transglycosylase</fullName>
        <ecNumber evidence="7">4.2.2.29</ecNumber>
    </recommendedName>
    <alternativeName>
        <fullName evidence="7">Peptidoglycan lytic transglycosylase</fullName>
    </alternativeName>
    <alternativeName>
        <fullName evidence="7">Peptidoglycan polymerization terminase</fullName>
    </alternativeName>
</protein>
<organism evidence="8 9">
    <name type="scientific">Desulfosarcina alkanivorans</name>
    <dbReference type="NCBI Taxonomy" id="571177"/>
    <lineage>
        <taxon>Bacteria</taxon>
        <taxon>Pseudomonadati</taxon>
        <taxon>Thermodesulfobacteriota</taxon>
        <taxon>Desulfobacteria</taxon>
        <taxon>Desulfobacterales</taxon>
        <taxon>Desulfosarcinaceae</taxon>
        <taxon>Desulfosarcina</taxon>
    </lineage>
</organism>
<dbReference type="EMBL" id="AP021874">
    <property type="protein sequence ID" value="BBO72299.1"/>
    <property type="molecule type" value="Genomic_DNA"/>
</dbReference>
<keyword evidence="6 7" id="KW-0961">Cell wall biogenesis/degradation</keyword>
<dbReference type="GO" id="GO:0005886">
    <property type="term" value="C:plasma membrane"/>
    <property type="evidence" value="ECO:0007669"/>
    <property type="project" value="UniProtKB-UniRule"/>
</dbReference>
<dbReference type="Gene3D" id="3.30.160.60">
    <property type="entry name" value="Classic Zinc Finger"/>
    <property type="match status" value="1"/>
</dbReference>
<gene>
    <name evidence="8" type="primary">yceG</name>
    <name evidence="7" type="synonym">mltG</name>
    <name evidence="8" type="ORF">DSCA_62290</name>
</gene>
<accession>A0A5K7YW77</accession>
<dbReference type="CDD" id="cd08010">
    <property type="entry name" value="MltG_like"/>
    <property type="match status" value="1"/>
</dbReference>
<dbReference type="KEGG" id="dalk:DSCA_62290"/>
<dbReference type="GO" id="GO:0008932">
    <property type="term" value="F:lytic endotransglycosylase activity"/>
    <property type="evidence" value="ECO:0007669"/>
    <property type="project" value="UniProtKB-UniRule"/>
</dbReference>
<keyword evidence="1 7" id="KW-1003">Cell membrane</keyword>
<dbReference type="Gene3D" id="3.30.1490.480">
    <property type="entry name" value="Endolytic murein transglycosylase"/>
    <property type="match status" value="1"/>
</dbReference>
<sequence length="338" mass="37478">MLKKLGFVIFALMFVGICAAGVLYMHLMSWADRPAGQAAREKIFTIAPGQGLKATAHALQREGLVADALRFTILARLDKKDKLLKAGEYFFSTTMTPRDILGQMVEGRVHLYRLTIPEGYNLVQIAAAVAAAGLADEKRFLEAARSPDTAESVDVDAGSLEGYLFPDTYYFPRGLDSPTIIATMVKQFRAAFKPAWEQQAEALGMTVHEVVTLASIIEKETGAPQERPLIASVFHNRLKKGMRLETDPTVIYGIPDFDGNIKRRHLETYTPYNTYKIKGLPPGPIASPGALALEAALFPAQSDFLYFVSKKDGTHQFSRTIKEHNAAVRKYQLGRRKR</sequence>
<dbReference type="GO" id="GO:0071555">
    <property type="term" value="P:cell wall organization"/>
    <property type="evidence" value="ECO:0007669"/>
    <property type="project" value="UniProtKB-KW"/>
</dbReference>
<evidence type="ECO:0000256" key="1">
    <source>
        <dbReference type="ARBA" id="ARBA00022475"/>
    </source>
</evidence>
<dbReference type="Proteomes" id="UP000427906">
    <property type="component" value="Chromosome"/>
</dbReference>
<dbReference type="RefSeq" id="WP_155320016.1">
    <property type="nucleotide sequence ID" value="NZ_AP021874.1"/>
</dbReference>
<evidence type="ECO:0000256" key="7">
    <source>
        <dbReference type="HAMAP-Rule" id="MF_02065"/>
    </source>
</evidence>
<keyword evidence="5 7" id="KW-0456">Lyase</keyword>
<dbReference type="PANTHER" id="PTHR30518">
    <property type="entry name" value="ENDOLYTIC MUREIN TRANSGLYCOSYLASE"/>
    <property type="match status" value="1"/>
</dbReference>
<comment type="catalytic activity">
    <reaction evidence="7">
        <text>a peptidoglycan chain = a peptidoglycan chain with N-acetyl-1,6-anhydromuramyl-[peptide] at the reducing end + a peptidoglycan chain with N-acetylglucosamine at the non-reducing end.</text>
        <dbReference type="EC" id="4.2.2.29"/>
    </reaction>
</comment>
<evidence type="ECO:0000256" key="3">
    <source>
        <dbReference type="ARBA" id="ARBA00022989"/>
    </source>
</evidence>
<dbReference type="OrthoDB" id="9814591at2"/>
<dbReference type="EC" id="4.2.2.29" evidence="7"/>
<evidence type="ECO:0000313" key="8">
    <source>
        <dbReference type="EMBL" id="BBO72299.1"/>
    </source>
</evidence>
<evidence type="ECO:0000256" key="2">
    <source>
        <dbReference type="ARBA" id="ARBA00022692"/>
    </source>
</evidence>
<evidence type="ECO:0000313" key="9">
    <source>
        <dbReference type="Proteomes" id="UP000427906"/>
    </source>
</evidence>
<comment type="function">
    <text evidence="7">Functions as a peptidoglycan terminase that cleaves nascent peptidoglycan strands endolytically to terminate their elongation.</text>
</comment>
<keyword evidence="9" id="KW-1185">Reference proteome</keyword>
<evidence type="ECO:0000256" key="4">
    <source>
        <dbReference type="ARBA" id="ARBA00023136"/>
    </source>
</evidence>
<dbReference type="PANTHER" id="PTHR30518:SF2">
    <property type="entry name" value="ENDOLYTIC MUREIN TRANSGLYCOSYLASE"/>
    <property type="match status" value="1"/>
</dbReference>
<dbReference type="InterPro" id="IPR003770">
    <property type="entry name" value="MLTG-like"/>
</dbReference>
<feature type="site" description="Important for catalytic activity" evidence="7">
    <location>
        <position position="220"/>
    </location>
</feature>
<dbReference type="NCBIfam" id="TIGR00247">
    <property type="entry name" value="endolytic transglycosylase MltG"/>
    <property type="match status" value="1"/>
</dbReference>
<keyword evidence="4 7" id="KW-0472">Membrane</keyword>
<reference evidence="8 9" key="1">
    <citation type="submission" date="2019-11" db="EMBL/GenBank/DDBJ databases">
        <title>Comparative genomics of hydrocarbon-degrading Desulfosarcina strains.</title>
        <authorList>
            <person name="Watanabe M."/>
            <person name="Kojima H."/>
            <person name="Fukui M."/>
        </authorList>
    </citation>
    <scope>NUCLEOTIDE SEQUENCE [LARGE SCALE GENOMIC DNA]</scope>
    <source>
        <strain evidence="8 9">PL12</strain>
    </source>
</reference>
<keyword evidence="3 7" id="KW-1133">Transmembrane helix</keyword>
<dbReference type="AlphaFoldDB" id="A0A5K7YW77"/>
<evidence type="ECO:0000256" key="6">
    <source>
        <dbReference type="ARBA" id="ARBA00023316"/>
    </source>
</evidence>
<keyword evidence="2 7" id="KW-0812">Transmembrane</keyword>
<dbReference type="HAMAP" id="MF_02065">
    <property type="entry name" value="MltG"/>
    <property type="match status" value="1"/>
</dbReference>
<name>A0A5K7YW77_9BACT</name>
<evidence type="ECO:0000256" key="5">
    <source>
        <dbReference type="ARBA" id="ARBA00023239"/>
    </source>
</evidence>
<dbReference type="Pfam" id="PF02618">
    <property type="entry name" value="YceG"/>
    <property type="match status" value="1"/>
</dbReference>
<proteinExistence type="inferred from homology"/>
<comment type="similarity">
    <text evidence="7">Belongs to the transglycosylase MltG family.</text>
</comment>
<dbReference type="GO" id="GO:0009252">
    <property type="term" value="P:peptidoglycan biosynthetic process"/>
    <property type="evidence" value="ECO:0007669"/>
    <property type="project" value="UniProtKB-UniRule"/>
</dbReference>